<feature type="transmembrane region" description="Helical" evidence="3">
    <location>
        <begin position="598"/>
        <end position="620"/>
    </location>
</feature>
<accession>A0A7J6MU86</accession>
<organism evidence="5 6">
    <name type="scientific">Perkinsus chesapeaki</name>
    <name type="common">Clam parasite</name>
    <name type="synonym">Perkinsus andrewsi</name>
    <dbReference type="NCBI Taxonomy" id="330153"/>
    <lineage>
        <taxon>Eukaryota</taxon>
        <taxon>Sar</taxon>
        <taxon>Alveolata</taxon>
        <taxon>Perkinsozoa</taxon>
        <taxon>Perkinsea</taxon>
        <taxon>Perkinsida</taxon>
        <taxon>Perkinsidae</taxon>
        <taxon>Perkinsus</taxon>
    </lineage>
</organism>
<comment type="similarity">
    <text evidence="1">Belongs to the ATP-dependent AMP-binding enzyme family.</text>
</comment>
<dbReference type="OrthoDB" id="413185at2759"/>
<comment type="caution">
    <text evidence="5">The sequence shown here is derived from an EMBL/GenBank/DDBJ whole genome shotgun (WGS) entry which is preliminary data.</text>
</comment>
<dbReference type="Proteomes" id="UP000591131">
    <property type="component" value="Unassembled WGS sequence"/>
</dbReference>
<evidence type="ECO:0000256" key="2">
    <source>
        <dbReference type="SAM" id="MobiDB-lite"/>
    </source>
</evidence>
<dbReference type="Pfam" id="PF00501">
    <property type="entry name" value="AMP-binding"/>
    <property type="match status" value="1"/>
</dbReference>
<keyword evidence="3" id="KW-1133">Transmembrane helix</keyword>
<protein>
    <recommendedName>
        <fullName evidence="4">AMP-dependent synthetase/ligase domain-containing protein</fullName>
    </recommendedName>
</protein>
<gene>
    <name evidence="5" type="ORF">FOL47_008165</name>
</gene>
<dbReference type="GO" id="GO:0006631">
    <property type="term" value="P:fatty acid metabolic process"/>
    <property type="evidence" value="ECO:0007669"/>
    <property type="project" value="TreeGrafter"/>
</dbReference>
<feature type="compositionally biased region" description="Basic and acidic residues" evidence="2">
    <location>
        <begin position="1672"/>
        <end position="1686"/>
    </location>
</feature>
<feature type="region of interest" description="Disordered" evidence="2">
    <location>
        <begin position="914"/>
        <end position="939"/>
    </location>
</feature>
<dbReference type="PANTHER" id="PTHR43201">
    <property type="entry name" value="ACYL-COA SYNTHETASE"/>
    <property type="match status" value="1"/>
</dbReference>
<dbReference type="PANTHER" id="PTHR43201:SF8">
    <property type="entry name" value="ACYL-COA SYNTHETASE FAMILY MEMBER 3"/>
    <property type="match status" value="1"/>
</dbReference>
<dbReference type="Gene3D" id="3.40.50.12780">
    <property type="entry name" value="N-terminal domain of ligase-like"/>
    <property type="match status" value="1"/>
</dbReference>
<dbReference type="SUPFAM" id="SSF52777">
    <property type="entry name" value="CoA-dependent acyltransferases"/>
    <property type="match status" value="1"/>
</dbReference>
<dbReference type="SUPFAM" id="SSF56801">
    <property type="entry name" value="Acetyl-CoA synthetase-like"/>
    <property type="match status" value="1"/>
</dbReference>
<evidence type="ECO:0000313" key="5">
    <source>
        <dbReference type="EMBL" id="KAF4675158.1"/>
    </source>
</evidence>
<evidence type="ECO:0000313" key="6">
    <source>
        <dbReference type="Proteomes" id="UP000591131"/>
    </source>
</evidence>
<reference evidence="5 6" key="1">
    <citation type="submission" date="2020-04" db="EMBL/GenBank/DDBJ databases">
        <title>Perkinsus chesapeaki whole genome sequence.</title>
        <authorList>
            <person name="Bogema D.R."/>
        </authorList>
    </citation>
    <scope>NUCLEOTIDE SEQUENCE [LARGE SCALE GENOMIC DNA]</scope>
    <source>
        <strain evidence="5">ATCC PRA-425</strain>
    </source>
</reference>
<dbReference type="GO" id="GO:0031956">
    <property type="term" value="F:medium-chain fatty acid-CoA ligase activity"/>
    <property type="evidence" value="ECO:0007669"/>
    <property type="project" value="TreeGrafter"/>
</dbReference>
<feature type="transmembrane region" description="Helical" evidence="3">
    <location>
        <begin position="626"/>
        <end position="644"/>
    </location>
</feature>
<evidence type="ECO:0000256" key="3">
    <source>
        <dbReference type="SAM" id="Phobius"/>
    </source>
</evidence>
<evidence type="ECO:0000256" key="1">
    <source>
        <dbReference type="ARBA" id="ARBA00006432"/>
    </source>
</evidence>
<evidence type="ECO:0000259" key="4">
    <source>
        <dbReference type="Pfam" id="PF00501"/>
    </source>
</evidence>
<feature type="domain" description="AMP-dependent synthetase/ligase" evidence="4">
    <location>
        <begin position="28"/>
        <end position="398"/>
    </location>
</feature>
<keyword evidence="3" id="KW-0472">Membrane</keyword>
<feature type="region of interest" description="Disordered" evidence="2">
    <location>
        <begin position="1671"/>
        <end position="1692"/>
    </location>
</feature>
<dbReference type="EMBL" id="JAAPAO010000051">
    <property type="protein sequence ID" value="KAF4675158.1"/>
    <property type="molecule type" value="Genomic_DNA"/>
</dbReference>
<name>A0A7J6MU86_PERCH</name>
<proteinExistence type="inferred from homology"/>
<sequence>MSTRAPITTFNDWFRNAASDKSTVAAIEMGQEGDVLKQITYDELYRKAVKCGVDIHEYLRNNSLFHSEGGSSRRTVALSLTRGIDWYIVYLGCLLAGIPTVSLTSGGVEVPRDQEEARAVQVQQLLEPVLLIGADAGIDCHRVDVETILSSTGREECDDDFLIAHRFHDDETAAFHFTGGSTASSKCVRITLGMIMHELDNYGEVIPSTWKGVGRSAVINSSSVYWAASCYGQVDICLAFGGTLIIPSSSPTQTKLGSMGVTEGPYNMIKYSMMSGRYDTVIAGLVPTLMEAMPPPQEEWWSRGGTIREKKLLVFTWGEACPQTVVNKWASATIIELLVATEYWLSLYCLRTPTSPKGIAPPVRYRIVSGCEVSTKPLGSSTDTGTMVMSGRMVTPGYVSGPLPNTDSVTCDGVPSSHYETTVHTAMFETEDVVRLVASSGGCCRSLVECLGREGDLIKVGGAFAKISMLEDAMAQTLGGDSKVMLIVDHGVPGGEIHAVMRFGQTCRISVPRALAAIRSSLPGMSTQCMHFLVPSAWLPTHPVTGKVVKRELLSMVTARPPPLAQPADGLLPDDTSYRELYELGGGLMPKSVARSRAAVYLGVSIHLLLITVFSVLGHFICRGTFYSLFLSLMLVIFFYYPLLDYAAIAIQSDTSPACGASIETEDSLERFAKSCAQICTSFISWFEDAFPYGEYCLKASLAVTLAHTWWSIQMLILVFVCITFPLRQVLFWPTISSVEAGIYLSHQWRWNNWKPYLKNPLRLICWYLGGILTRVTRSMSVGAAVSKKASMISKLIGAITNYGNVPKPKARQPKKKRPIAKVNRDRWYHCDVRKNCRTKDNKDCWFRESHGKWRWRESEVNWKAQGRDGSCDSTTTSTSTQNSQKVKRHGKYEFVCESCLWDDIQLVDVKLNGTNTRPPLRRPPRKSAPNISPTDESDTVGIVGSLLQSLGWESGDRGGCSSTSSLAGISSLSTVLLCAKASHRWGINVRSLRLRLMVTASQLNPREVMACNTLGDLARKIEVKVDDGEDSKTVGKKDSERGVALASEYRINMFATHLWKRAPCDWLFEYTDRRHPPTVSSIREALKLLVSRHPVFRSYPLDPLELQECCREVLSLASATGLESTWVQQAVKSCWPRVGPRKEQSKSIVPIHEKYFTSSKSESRASKSLRDLVVRLKFTEAFTAPIEFHILLPRGVDTKTEAFRWFYIYVRFTHLFADGFCVAPMARELDLVLKQVATGEVPPPSVCCFPTLQHRLFDGIEGSEKYLRLRQAMEIRRPSADNRTRTLWLSRSTTRGLAIIAKELQVPTEIVVLAVVMISLGRALEWDSIPLMLMRTNRDDSVEQSRMFGFFAEYADLGFIPCDYNTSLFDVIAQLQGRIHENMNYTAGAQLYSTSLADRPWTRKCFPITVNLITSLPEMDDLCVRHVSSYDRIERNGEADGRGMRPIHLYIEESRYLSTSDTDWGIRMMLDWEWFPFSWLSKCIGIVPTAQAIRAPARVNSKLVSSPDKPSQLIGVTPIRDLQYHSRDEVQKAMGYGSIPGTNDPSVRIYHLLPVPFPASEPLWTAPDPLVTDVIKVSQSTEPHRLGTLIYNRCRDGEEDITVHARGDIALAMAVRGIAKAAAKLVSFDAKRLIAIPVSLEPKCFKELQLSIRYVSLPSTVGMVEGPEASETLHDSAGDNQHETTRNSSQA</sequence>
<keyword evidence="3" id="KW-0812">Transmembrane</keyword>
<dbReference type="InterPro" id="IPR000873">
    <property type="entry name" value="AMP-dep_synth/lig_dom"/>
</dbReference>
<dbReference type="InterPro" id="IPR042099">
    <property type="entry name" value="ANL_N_sf"/>
</dbReference>
<keyword evidence="6" id="KW-1185">Reference proteome</keyword>